<dbReference type="PROSITE" id="PS50990">
    <property type="entry name" value="PEPTIDASE_C39"/>
    <property type="match status" value="1"/>
</dbReference>
<protein>
    <recommendedName>
        <fullName evidence="1">Peptidase C39 domain-containing protein</fullName>
    </recommendedName>
</protein>
<dbReference type="GO" id="GO:0006508">
    <property type="term" value="P:proteolysis"/>
    <property type="evidence" value="ECO:0007669"/>
    <property type="project" value="InterPro"/>
</dbReference>
<evidence type="ECO:0000313" key="2">
    <source>
        <dbReference type="EMBL" id="OGZ42809.1"/>
    </source>
</evidence>
<comment type="caution">
    <text evidence="2">The sequence shown here is derived from an EMBL/GenBank/DDBJ whole genome shotgun (WGS) entry which is preliminary data.</text>
</comment>
<dbReference type="GO" id="GO:0005524">
    <property type="term" value="F:ATP binding"/>
    <property type="evidence" value="ECO:0007669"/>
    <property type="project" value="InterPro"/>
</dbReference>
<feature type="domain" description="Peptidase C39" evidence="1">
    <location>
        <begin position="8"/>
        <end position="137"/>
    </location>
</feature>
<proteinExistence type="predicted"/>
<evidence type="ECO:0000259" key="1">
    <source>
        <dbReference type="PROSITE" id="PS50990"/>
    </source>
</evidence>
<dbReference type="GO" id="GO:0016020">
    <property type="term" value="C:membrane"/>
    <property type="evidence" value="ECO:0007669"/>
    <property type="project" value="InterPro"/>
</dbReference>
<dbReference type="AlphaFoldDB" id="A0A1G2FXL8"/>
<gene>
    <name evidence="2" type="ORF">A2W41_00625</name>
</gene>
<name>A0A1G2FXL8_9BACT</name>
<dbReference type="Proteomes" id="UP000176700">
    <property type="component" value="Unassembled WGS sequence"/>
</dbReference>
<dbReference type="Pfam" id="PF03412">
    <property type="entry name" value="Peptidase_C39"/>
    <property type="match status" value="1"/>
</dbReference>
<dbReference type="Gene3D" id="3.90.70.10">
    <property type="entry name" value="Cysteine proteinases"/>
    <property type="match status" value="1"/>
</dbReference>
<organism evidence="2 3">
    <name type="scientific">Candidatus Ryanbacteria bacterium RIFCSPHIGHO2_01_45_13</name>
    <dbReference type="NCBI Taxonomy" id="1802112"/>
    <lineage>
        <taxon>Bacteria</taxon>
        <taxon>Candidatus Ryaniibacteriota</taxon>
    </lineage>
</organism>
<reference evidence="2 3" key="1">
    <citation type="journal article" date="2016" name="Nat. Commun.">
        <title>Thousands of microbial genomes shed light on interconnected biogeochemical processes in an aquifer system.</title>
        <authorList>
            <person name="Anantharaman K."/>
            <person name="Brown C.T."/>
            <person name="Hug L.A."/>
            <person name="Sharon I."/>
            <person name="Castelle C.J."/>
            <person name="Probst A.J."/>
            <person name="Thomas B.C."/>
            <person name="Singh A."/>
            <person name="Wilkins M.J."/>
            <person name="Karaoz U."/>
            <person name="Brodie E.L."/>
            <person name="Williams K.H."/>
            <person name="Hubbard S.S."/>
            <person name="Banfield J.F."/>
        </authorList>
    </citation>
    <scope>NUCLEOTIDE SEQUENCE [LARGE SCALE GENOMIC DNA]</scope>
</reference>
<dbReference type="InterPro" id="IPR005074">
    <property type="entry name" value="Peptidase_C39"/>
</dbReference>
<accession>A0A1G2FXL8</accession>
<evidence type="ECO:0000313" key="3">
    <source>
        <dbReference type="Proteomes" id="UP000176700"/>
    </source>
</evidence>
<sequence>MKITPIKQKDDSACGPTSIQMVLAYFGFSYTFEMIAKISQYKKKDGLSNKDLVKTLRVLHFTVQEKANATWADLTRYNTADKAIIVSWMMFGYIGHFSVVEKVDKKYITLANPHDGKHAKMEKMAFMRLWMDYDDMWYPIKNTDIQLRWMCIISKKGKKKARGR</sequence>
<dbReference type="EMBL" id="MHNI01000013">
    <property type="protein sequence ID" value="OGZ42809.1"/>
    <property type="molecule type" value="Genomic_DNA"/>
</dbReference>
<dbReference type="GO" id="GO:0008233">
    <property type="term" value="F:peptidase activity"/>
    <property type="evidence" value="ECO:0007669"/>
    <property type="project" value="InterPro"/>
</dbReference>